<protein>
    <submittedName>
        <fullName evidence="1">Uncharacterized protein</fullName>
    </submittedName>
</protein>
<accession>A0A8D8RA54</accession>
<name>A0A8D8RA54_9HEMI</name>
<proteinExistence type="predicted"/>
<dbReference type="EMBL" id="HBUF01139045">
    <property type="protein sequence ID" value="CAG6645907.1"/>
    <property type="molecule type" value="Transcribed_RNA"/>
</dbReference>
<dbReference type="AlphaFoldDB" id="A0A8D8RA54"/>
<sequence length="123" mass="13846">MFYLYHSSSQLLTIHVLTKLGNSTKSVLGMVTLVTSEDRRLGLGFNYQNTYIKKVLFEQFSFVKYIFSCSLFGLLTSLQNQSSPTSSVPPSTHISLTQVEWGREKRASHGPDGRSLFQVSYIA</sequence>
<reference evidence="1" key="1">
    <citation type="submission" date="2021-05" db="EMBL/GenBank/DDBJ databases">
        <authorList>
            <person name="Alioto T."/>
            <person name="Alioto T."/>
            <person name="Gomez Garrido J."/>
        </authorList>
    </citation>
    <scope>NUCLEOTIDE SEQUENCE</scope>
</reference>
<organism evidence="1">
    <name type="scientific">Cacopsylla melanoneura</name>
    <dbReference type="NCBI Taxonomy" id="428564"/>
    <lineage>
        <taxon>Eukaryota</taxon>
        <taxon>Metazoa</taxon>
        <taxon>Ecdysozoa</taxon>
        <taxon>Arthropoda</taxon>
        <taxon>Hexapoda</taxon>
        <taxon>Insecta</taxon>
        <taxon>Pterygota</taxon>
        <taxon>Neoptera</taxon>
        <taxon>Paraneoptera</taxon>
        <taxon>Hemiptera</taxon>
        <taxon>Sternorrhyncha</taxon>
        <taxon>Psylloidea</taxon>
        <taxon>Psyllidae</taxon>
        <taxon>Psyllinae</taxon>
        <taxon>Cacopsylla</taxon>
    </lineage>
</organism>
<evidence type="ECO:0000313" key="1">
    <source>
        <dbReference type="EMBL" id="CAG6645907.1"/>
    </source>
</evidence>